<proteinExistence type="predicted"/>
<dbReference type="EMBL" id="JAIWYP010000007">
    <property type="protein sequence ID" value="KAH3796660.1"/>
    <property type="molecule type" value="Genomic_DNA"/>
</dbReference>
<evidence type="ECO:0000256" key="1">
    <source>
        <dbReference type="SAM" id="MobiDB-lite"/>
    </source>
</evidence>
<dbReference type="Proteomes" id="UP000828390">
    <property type="component" value="Unassembled WGS sequence"/>
</dbReference>
<comment type="caution">
    <text evidence="2">The sequence shown here is derived from an EMBL/GenBank/DDBJ whole genome shotgun (WGS) entry which is preliminary data.</text>
</comment>
<dbReference type="AlphaFoldDB" id="A0A9D4FDC5"/>
<accession>A0A9D4FDC5</accession>
<keyword evidence="3" id="KW-1185">Reference proteome</keyword>
<protein>
    <submittedName>
        <fullName evidence="2">Uncharacterized protein</fullName>
    </submittedName>
</protein>
<reference evidence="2" key="2">
    <citation type="submission" date="2020-11" db="EMBL/GenBank/DDBJ databases">
        <authorList>
            <person name="McCartney M.A."/>
            <person name="Auch B."/>
            <person name="Kono T."/>
            <person name="Mallez S."/>
            <person name="Becker A."/>
            <person name="Gohl D.M."/>
            <person name="Silverstein K.A.T."/>
            <person name="Koren S."/>
            <person name="Bechman K.B."/>
            <person name="Herman A."/>
            <person name="Abrahante J.E."/>
            <person name="Garbe J."/>
        </authorList>
    </citation>
    <scope>NUCLEOTIDE SEQUENCE</scope>
    <source>
        <strain evidence="2">Duluth1</strain>
        <tissue evidence="2">Whole animal</tissue>
    </source>
</reference>
<evidence type="ECO:0000313" key="3">
    <source>
        <dbReference type="Proteomes" id="UP000828390"/>
    </source>
</evidence>
<reference evidence="2" key="1">
    <citation type="journal article" date="2019" name="bioRxiv">
        <title>The Genome of the Zebra Mussel, Dreissena polymorpha: A Resource for Invasive Species Research.</title>
        <authorList>
            <person name="McCartney M.A."/>
            <person name="Auch B."/>
            <person name="Kono T."/>
            <person name="Mallez S."/>
            <person name="Zhang Y."/>
            <person name="Obille A."/>
            <person name="Becker A."/>
            <person name="Abrahante J.E."/>
            <person name="Garbe J."/>
            <person name="Badalamenti J.P."/>
            <person name="Herman A."/>
            <person name="Mangelson H."/>
            <person name="Liachko I."/>
            <person name="Sullivan S."/>
            <person name="Sone E.D."/>
            <person name="Koren S."/>
            <person name="Silverstein K.A.T."/>
            <person name="Beckman K.B."/>
            <person name="Gohl D.M."/>
        </authorList>
    </citation>
    <scope>NUCLEOTIDE SEQUENCE</scope>
    <source>
        <strain evidence="2">Duluth1</strain>
        <tissue evidence="2">Whole animal</tissue>
    </source>
</reference>
<sequence>MIRAREKSRLLKAHRKERPGPQQRNKPFGHVHVVRVPQSLIIAAQNSGSELTQAAYPDLAQISNENKITENIQQLCGSEIV</sequence>
<gene>
    <name evidence="2" type="ORF">DPMN_150229</name>
</gene>
<evidence type="ECO:0000313" key="2">
    <source>
        <dbReference type="EMBL" id="KAH3796660.1"/>
    </source>
</evidence>
<feature type="region of interest" description="Disordered" evidence="1">
    <location>
        <begin position="1"/>
        <end position="30"/>
    </location>
</feature>
<organism evidence="2 3">
    <name type="scientific">Dreissena polymorpha</name>
    <name type="common">Zebra mussel</name>
    <name type="synonym">Mytilus polymorpha</name>
    <dbReference type="NCBI Taxonomy" id="45954"/>
    <lineage>
        <taxon>Eukaryota</taxon>
        <taxon>Metazoa</taxon>
        <taxon>Spiralia</taxon>
        <taxon>Lophotrochozoa</taxon>
        <taxon>Mollusca</taxon>
        <taxon>Bivalvia</taxon>
        <taxon>Autobranchia</taxon>
        <taxon>Heteroconchia</taxon>
        <taxon>Euheterodonta</taxon>
        <taxon>Imparidentia</taxon>
        <taxon>Neoheterodontei</taxon>
        <taxon>Myida</taxon>
        <taxon>Dreissenoidea</taxon>
        <taxon>Dreissenidae</taxon>
        <taxon>Dreissena</taxon>
    </lineage>
</organism>
<name>A0A9D4FDC5_DREPO</name>